<evidence type="ECO:0000256" key="9">
    <source>
        <dbReference type="ARBA" id="ARBA00056002"/>
    </source>
</evidence>
<dbReference type="Proteomes" id="UP000269689">
    <property type="component" value="Unassembled WGS sequence"/>
</dbReference>
<comment type="subunit">
    <text evidence="10">The complex is composed of two ATP-binding proteins (ModC), two transmembrane proteins (ModB) and a solute-binding protein (ModA).</text>
</comment>
<keyword evidence="7" id="KW-0472">Membrane</keyword>
<dbReference type="GO" id="GO:0030288">
    <property type="term" value="C:outer membrane-bounded periplasmic space"/>
    <property type="evidence" value="ECO:0007669"/>
    <property type="project" value="TreeGrafter"/>
</dbReference>
<protein>
    <recommendedName>
        <fullName evidence="11">Molybdate-binding protein ModA</fullName>
    </recommendedName>
    <alternativeName>
        <fullName evidence="12">Molybdate/tungstate-binding protein ModA</fullName>
    </alternativeName>
</protein>
<evidence type="ECO:0000256" key="11">
    <source>
        <dbReference type="ARBA" id="ARBA00073171"/>
    </source>
</evidence>
<evidence type="ECO:0000256" key="12">
    <source>
        <dbReference type="ARBA" id="ARBA00078141"/>
    </source>
</evidence>
<dbReference type="NCBIfam" id="TIGR01256">
    <property type="entry name" value="modA"/>
    <property type="match status" value="1"/>
</dbReference>
<evidence type="ECO:0000256" key="6">
    <source>
        <dbReference type="ARBA" id="ARBA00022729"/>
    </source>
</evidence>
<keyword evidence="8" id="KW-0826">Tungsten</keyword>
<dbReference type="InterPro" id="IPR050682">
    <property type="entry name" value="ModA/WtpA"/>
</dbReference>
<dbReference type="GO" id="GO:0015689">
    <property type="term" value="P:molybdate ion transport"/>
    <property type="evidence" value="ECO:0007669"/>
    <property type="project" value="InterPro"/>
</dbReference>
<dbReference type="EMBL" id="RKQK01000003">
    <property type="protein sequence ID" value="RPE66301.1"/>
    <property type="molecule type" value="Genomic_DNA"/>
</dbReference>
<keyword evidence="4" id="KW-1003">Cell membrane</keyword>
<keyword evidence="6" id="KW-0732">Signal</keyword>
<comment type="similarity">
    <text evidence="2">Belongs to the bacterial solute-binding protein ModA family.</text>
</comment>
<dbReference type="GO" id="GO:0030973">
    <property type="term" value="F:molybdate ion binding"/>
    <property type="evidence" value="ECO:0007669"/>
    <property type="project" value="TreeGrafter"/>
</dbReference>
<dbReference type="AlphaFoldDB" id="A0A3N4UGD7"/>
<dbReference type="GO" id="GO:0005886">
    <property type="term" value="C:plasma membrane"/>
    <property type="evidence" value="ECO:0007669"/>
    <property type="project" value="UniProtKB-SubCell"/>
</dbReference>
<evidence type="ECO:0000256" key="1">
    <source>
        <dbReference type="ARBA" id="ARBA00004236"/>
    </source>
</evidence>
<evidence type="ECO:0000313" key="13">
    <source>
        <dbReference type="EMBL" id="RPE66301.1"/>
    </source>
</evidence>
<dbReference type="SUPFAM" id="SSF53850">
    <property type="entry name" value="Periplasmic binding protein-like II"/>
    <property type="match status" value="1"/>
</dbReference>
<evidence type="ECO:0000256" key="8">
    <source>
        <dbReference type="ARBA" id="ARBA00023245"/>
    </source>
</evidence>
<dbReference type="PANTHER" id="PTHR30632:SF17">
    <property type="entry name" value="MOLYBDATE-BINDING PROTEIN MODA"/>
    <property type="match status" value="1"/>
</dbReference>
<keyword evidence="5" id="KW-0479">Metal-binding</keyword>
<gene>
    <name evidence="13" type="ORF">EDD53_2001</name>
</gene>
<sequence>MNKPIRRCLWREYDLKERPCFAGGQLAMLSHAFCTAFNLDVMINLKFFQTLRQFSLAAAGALTVFAANPIAASADAITVFAAASLKEALDEVKEIYEAQSPHSITLSYGGSSTLARQITQGAPAHVFISASPQWMDVLETQDLVQHDTRFDLVTNRLVMVAPSISAAPVDITQPAAFQSRLGDGLISMGFVDAVPAGIYGKSALVNLGIWDQIKGRVVQGNSVRAALALVARAEVPFGVVYETDALSEPRVAIVAVFPNDTHAPILYPAALIAPAPEGAGDFAAFLASQAAMSIFAAHGFGQVISEQAIP</sequence>
<reference evidence="13 14" key="1">
    <citation type="submission" date="2018-11" db="EMBL/GenBank/DDBJ databases">
        <title>Genomic Encyclopedia of Type Strains, Phase IV (KMG-IV): sequencing the most valuable type-strain genomes for metagenomic binning, comparative biology and taxonomic classification.</title>
        <authorList>
            <person name="Goeker M."/>
        </authorList>
    </citation>
    <scope>NUCLEOTIDE SEQUENCE [LARGE SCALE GENOMIC DNA]</scope>
    <source>
        <strain evidence="13 14">DSM 104731</strain>
    </source>
</reference>
<keyword evidence="14" id="KW-1185">Reference proteome</keyword>
<evidence type="ECO:0000256" key="5">
    <source>
        <dbReference type="ARBA" id="ARBA00022723"/>
    </source>
</evidence>
<evidence type="ECO:0000256" key="3">
    <source>
        <dbReference type="ARBA" id="ARBA00022448"/>
    </source>
</evidence>
<keyword evidence="3" id="KW-0813">Transport</keyword>
<evidence type="ECO:0000256" key="4">
    <source>
        <dbReference type="ARBA" id="ARBA00022475"/>
    </source>
</evidence>
<organism evidence="13 14">
    <name type="scientific">Pacificibacter maritimus</name>
    <dbReference type="NCBI Taxonomy" id="762213"/>
    <lineage>
        <taxon>Bacteria</taxon>
        <taxon>Pseudomonadati</taxon>
        <taxon>Pseudomonadota</taxon>
        <taxon>Alphaproteobacteria</taxon>
        <taxon>Rhodobacterales</taxon>
        <taxon>Roseobacteraceae</taxon>
        <taxon>Pacificibacter</taxon>
    </lineage>
</organism>
<comment type="caution">
    <text evidence="13">The sequence shown here is derived from an EMBL/GenBank/DDBJ whole genome shotgun (WGS) entry which is preliminary data.</text>
</comment>
<evidence type="ECO:0000256" key="7">
    <source>
        <dbReference type="ARBA" id="ARBA00023136"/>
    </source>
</evidence>
<evidence type="ECO:0000256" key="10">
    <source>
        <dbReference type="ARBA" id="ARBA00062515"/>
    </source>
</evidence>
<name>A0A3N4UGD7_9RHOB</name>
<dbReference type="Pfam" id="PF13531">
    <property type="entry name" value="SBP_bac_11"/>
    <property type="match status" value="1"/>
</dbReference>
<evidence type="ECO:0000256" key="2">
    <source>
        <dbReference type="ARBA" id="ARBA00009175"/>
    </source>
</evidence>
<proteinExistence type="inferred from homology"/>
<evidence type="ECO:0000313" key="14">
    <source>
        <dbReference type="Proteomes" id="UP000269689"/>
    </source>
</evidence>
<comment type="function">
    <text evidence="9">Involved in the transport of molybdenum into the cell. Part of the binding-protein-dependent transport system ModABCD.</text>
</comment>
<accession>A0A3N4UGD7</accession>
<dbReference type="GO" id="GO:0046872">
    <property type="term" value="F:metal ion binding"/>
    <property type="evidence" value="ECO:0007669"/>
    <property type="project" value="UniProtKB-KW"/>
</dbReference>
<comment type="subcellular location">
    <subcellularLocation>
        <location evidence="1">Cell membrane</location>
    </subcellularLocation>
</comment>
<dbReference type="Gene3D" id="3.40.190.10">
    <property type="entry name" value="Periplasmic binding protein-like II"/>
    <property type="match status" value="2"/>
</dbReference>
<dbReference type="InterPro" id="IPR005950">
    <property type="entry name" value="ModA"/>
</dbReference>
<dbReference type="FunFam" id="3.40.190.10:FF:000030">
    <property type="entry name" value="Molybdate ABC transporter substrate-binding protein"/>
    <property type="match status" value="1"/>
</dbReference>
<dbReference type="PANTHER" id="PTHR30632">
    <property type="entry name" value="MOLYBDATE-BINDING PERIPLASMIC PROTEIN"/>
    <property type="match status" value="1"/>
</dbReference>